<dbReference type="PANTHER" id="PTHR30204">
    <property type="entry name" value="REDOX-CYCLING DRUG-SENSING TRANSCRIPTIONAL ACTIVATOR SOXR"/>
    <property type="match status" value="1"/>
</dbReference>
<gene>
    <name evidence="5" type="ORF">KME60_29685</name>
</gene>
<organism evidence="5 6">
    <name type="scientific">Cyanomargarita calcarea GSE-NOS-MK-12-04C</name>
    <dbReference type="NCBI Taxonomy" id="2839659"/>
    <lineage>
        <taxon>Bacteria</taxon>
        <taxon>Bacillati</taxon>
        <taxon>Cyanobacteriota</taxon>
        <taxon>Cyanophyceae</taxon>
        <taxon>Nostocales</taxon>
        <taxon>Cyanomargaritaceae</taxon>
        <taxon>Cyanomargarita</taxon>
    </lineage>
</organism>
<dbReference type="InterPro" id="IPR047057">
    <property type="entry name" value="MerR_fam"/>
</dbReference>
<evidence type="ECO:0000256" key="2">
    <source>
        <dbReference type="ARBA" id="ARBA00023125"/>
    </source>
</evidence>
<reference evidence="5" key="1">
    <citation type="submission" date="2021-05" db="EMBL/GenBank/DDBJ databases">
        <authorList>
            <person name="Pietrasiak N."/>
            <person name="Ward R."/>
            <person name="Stajich J.E."/>
            <person name="Kurbessoian T."/>
        </authorList>
    </citation>
    <scope>NUCLEOTIDE SEQUENCE</scope>
    <source>
        <strain evidence="5">GSE-NOS-MK-12-04C</strain>
    </source>
</reference>
<feature type="domain" description="HTH merR-type" evidence="4">
    <location>
        <begin position="1"/>
        <end position="70"/>
    </location>
</feature>
<dbReference type="Pfam" id="PF13411">
    <property type="entry name" value="MerR_1"/>
    <property type="match status" value="1"/>
</dbReference>
<proteinExistence type="predicted"/>
<dbReference type="PRINTS" id="PR00040">
    <property type="entry name" value="HTHMERR"/>
</dbReference>
<dbReference type="PANTHER" id="PTHR30204:SF94">
    <property type="entry name" value="HEAVY METAL-DEPENDENT TRANSCRIPTIONAL REGULATOR HI_0293-RELATED"/>
    <property type="match status" value="1"/>
</dbReference>
<evidence type="ECO:0000256" key="3">
    <source>
        <dbReference type="ARBA" id="ARBA00023163"/>
    </source>
</evidence>
<keyword evidence="2" id="KW-0238">DNA-binding</keyword>
<comment type="caution">
    <text evidence="5">The sequence shown here is derived from an EMBL/GenBank/DDBJ whole genome shotgun (WGS) entry which is preliminary data.</text>
</comment>
<dbReference type="InterPro" id="IPR000551">
    <property type="entry name" value="MerR-type_HTH_dom"/>
</dbReference>
<evidence type="ECO:0000313" key="5">
    <source>
        <dbReference type="EMBL" id="MBW4671483.1"/>
    </source>
</evidence>
<keyword evidence="1" id="KW-0805">Transcription regulation</keyword>
<dbReference type="SUPFAM" id="SSF46955">
    <property type="entry name" value="Putative DNA-binding domain"/>
    <property type="match status" value="1"/>
</dbReference>
<evidence type="ECO:0000259" key="4">
    <source>
        <dbReference type="PROSITE" id="PS50937"/>
    </source>
</evidence>
<dbReference type="AlphaFoldDB" id="A0A951QVG4"/>
<dbReference type="SMART" id="SM00422">
    <property type="entry name" value="HTH_MERR"/>
    <property type="match status" value="1"/>
</dbReference>
<accession>A0A951QVG4</accession>
<dbReference type="PROSITE" id="PS00552">
    <property type="entry name" value="HTH_MERR_1"/>
    <property type="match status" value="1"/>
</dbReference>
<sequence>MLISELSQKTGVSKDTLRFYEKTGLLNSNNKRGENNYRNYDDEAVSRLEFIKHGKSLGFTLSEIKKAMDEWDILSPEDKAQLTRTKIAEMDEKIVQLQEFRCHLALKLKRLESER</sequence>
<keyword evidence="3" id="KW-0804">Transcription</keyword>
<protein>
    <submittedName>
        <fullName evidence="5">MerR family transcriptional regulator</fullName>
    </submittedName>
</protein>
<dbReference type="GO" id="GO:0003677">
    <property type="term" value="F:DNA binding"/>
    <property type="evidence" value="ECO:0007669"/>
    <property type="project" value="UniProtKB-KW"/>
</dbReference>
<reference evidence="5" key="2">
    <citation type="journal article" date="2022" name="Microbiol. Resour. Announc.">
        <title>Metagenome Sequencing to Explore Phylogenomics of Terrestrial Cyanobacteria.</title>
        <authorList>
            <person name="Ward R.D."/>
            <person name="Stajich J.E."/>
            <person name="Johansen J.R."/>
            <person name="Huntemann M."/>
            <person name="Clum A."/>
            <person name="Foster B."/>
            <person name="Foster B."/>
            <person name="Roux S."/>
            <person name="Palaniappan K."/>
            <person name="Varghese N."/>
            <person name="Mukherjee S."/>
            <person name="Reddy T.B.K."/>
            <person name="Daum C."/>
            <person name="Copeland A."/>
            <person name="Chen I.A."/>
            <person name="Ivanova N.N."/>
            <person name="Kyrpides N.C."/>
            <person name="Shapiro N."/>
            <person name="Eloe-Fadrosh E.A."/>
            <person name="Pietrasiak N."/>
        </authorList>
    </citation>
    <scope>NUCLEOTIDE SEQUENCE</scope>
    <source>
        <strain evidence="5">GSE-NOS-MK-12-04C</strain>
    </source>
</reference>
<dbReference type="Gene3D" id="1.10.1660.10">
    <property type="match status" value="1"/>
</dbReference>
<dbReference type="EMBL" id="JAHHGZ010000046">
    <property type="protein sequence ID" value="MBW4671483.1"/>
    <property type="molecule type" value="Genomic_DNA"/>
</dbReference>
<evidence type="ECO:0000256" key="1">
    <source>
        <dbReference type="ARBA" id="ARBA00023015"/>
    </source>
</evidence>
<dbReference type="Proteomes" id="UP000729701">
    <property type="component" value="Unassembled WGS sequence"/>
</dbReference>
<evidence type="ECO:0000313" key="6">
    <source>
        <dbReference type="Proteomes" id="UP000729701"/>
    </source>
</evidence>
<dbReference type="InterPro" id="IPR009061">
    <property type="entry name" value="DNA-bd_dom_put_sf"/>
</dbReference>
<name>A0A951QVG4_9CYAN</name>
<dbReference type="GO" id="GO:0003700">
    <property type="term" value="F:DNA-binding transcription factor activity"/>
    <property type="evidence" value="ECO:0007669"/>
    <property type="project" value="InterPro"/>
</dbReference>
<dbReference type="PROSITE" id="PS50937">
    <property type="entry name" value="HTH_MERR_2"/>
    <property type="match status" value="1"/>
</dbReference>